<dbReference type="RefSeq" id="WP_200747934.1">
    <property type="nucleotide sequence ID" value="NZ_JAEOAH010000003.1"/>
</dbReference>
<dbReference type="EMBL" id="JAEOAH010000003">
    <property type="protein sequence ID" value="MBK3493930.1"/>
    <property type="molecule type" value="Genomic_DNA"/>
</dbReference>
<proteinExistence type="predicted"/>
<evidence type="ECO:0000313" key="2">
    <source>
        <dbReference type="EMBL" id="MBK3493930.1"/>
    </source>
</evidence>
<accession>A0ABS1H3D3</accession>
<reference evidence="2 3" key="1">
    <citation type="submission" date="2020-12" db="EMBL/GenBank/DDBJ databases">
        <title>YIM B01967 draft genome.</title>
        <authorList>
            <person name="Yan X."/>
        </authorList>
    </citation>
    <scope>NUCLEOTIDE SEQUENCE [LARGE SCALE GENOMIC DNA]</scope>
    <source>
        <strain evidence="2 3">YIM B01967</strain>
    </source>
</reference>
<feature type="transmembrane region" description="Helical" evidence="1">
    <location>
        <begin position="7"/>
        <end position="27"/>
    </location>
</feature>
<comment type="caution">
    <text evidence="2">The sequence shown here is derived from an EMBL/GenBank/DDBJ whole genome shotgun (WGS) entry which is preliminary data.</text>
</comment>
<sequence>MHSTKKHSSIIVAFTNIVIVCIAQILYWTQLEELINMKVFQFLIFPLIFILVNICLWFSRYRLAFYKHALFAYLAFFISFIVSSFLILIVLEHQELPPREIVLFADVLFVCITATVQVIILLFLNAVTYIFYEILPIYSRKTKTSN</sequence>
<keyword evidence="1" id="KW-1133">Transmembrane helix</keyword>
<keyword evidence="1" id="KW-0812">Transmembrane</keyword>
<feature type="transmembrane region" description="Helical" evidence="1">
    <location>
        <begin position="39"/>
        <end position="58"/>
    </location>
</feature>
<keyword evidence="1" id="KW-0472">Membrane</keyword>
<protein>
    <submittedName>
        <fullName evidence="2">Uncharacterized protein</fullName>
    </submittedName>
</protein>
<gene>
    <name evidence="2" type="ORF">JFL43_03465</name>
</gene>
<organism evidence="2 3">
    <name type="scientific">Viridibacillus soli</name>
    <dbReference type="NCBI Taxonomy" id="2798301"/>
    <lineage>
        <taxon>Bacteria</taxon>
        <taxon>Bacillati</taxon>
        <taxon>Bacillota</taxon>
        <taxon>Bacilli</taxon>
        <taxon>Bacillales</taxon>
        <taxon>Caryophanaceae</taxon>
        <taxon>Viridibacillus</taxon>
    </lineage>
</organism>
<dbReference type="Proteomes" id="UP000618943">
    <property type="component" value="Unassembled WGS sequence"/>
</dbReference>
<evidence type="ECO:0000313" key="3">
    <source>
        <dbReference type="Proteomes" id="UP000618943"/>
    </source>
</evidence>
<keyword evidence="3" id="KW-1185">Reference proteome</keyword>
<feature type="transmembrane region" description="Helical" evidence="1">
    <location>
        <begin position="70"/>
        <end position="91"/>
    </location>
</feature>
<name>A0ABS1H3D3_9BACL</name>
<feature type="transmembrane region" description="Helical" evidence="1">
    <location>
        <begin position="103"/>
        <end position="132"/>
    </location>
</feature>
<evidence type="ECO:0000256" key="1">
    <source>
        <dbReference type="SAM" id="Phobius"/>
    </source>
</evidence>